<dbReference type="GO" id="GO:0022857">
    <property type="term" value="F:transmembrane transporter activity"/>
    <property type="evidence" value="ECO:0007669"/>
    <property type="project" value="InterPro"/>
</dbReference>
<dbReference type="EMBL" id="MTYJ01000090">
    <property type="protein sequence ID" value="OQV15368.1"/>
    <property type="molecule type" value="Genomic_DNA"/>
</dbReference>
<dbReference type="Proteomes" id="UP000192578">
    <property type="component" value="Unassembled WGS sequence"/>
</dbReference>
<dbReference type="AlphaFoldDB" id="A0A1W0WJG9"/>
<feature type="transmembrane region" description="Helical" evidence="5">
    <location>
        <begin position="51"/>
        <end position="78"/>
    </location>
</feature>
<comment type="caution">
    <text evidence="6">The sequence shown here is derived from an EMBL/GenBank/DDBJ whole genome shotgun (WGS) entry which is preliminary data.</text>
</comment>
<organism evidence="6 7">
    <name type="scientific">Hypsibius exemplaris</name>
    <name type="common">Freshwater tardigrade</name>
    <dbReference type="NCBI Taxonomy" id="2072580"/>
    <lineage>
        <taxon>Eukaryota</taxon>
        <taxon>Metazoa</taxon>
        <taxon>Ecdysozoa</taxon>
        <taxon>Tardigrada</taxon>
        <taxon>Eutardigrada</taxon>
        <taxon>Parachela</taxon>
        <taxon>Hypsibioidea</taxon>
        <taxon>Hypsibiidae</taxon>
        <taxon>Hypsibius</taxon>
    </lineage>
</organism>
<dbReference type="GO" id="GO:0016020">
    <property type="term" value="C:membrane"/>
    <property type="evidence" value="ECO:0007669"/>
    <property type="project" value="UniProtKB-SubCell"/>
</dbReference>
<evidence type="ECO:0000313" key="6">
    <source>
        <dbReference type="EMBL" id="OQV15368.1"/>
    </source>
</evidence>
<accession>A0A1W0WJG9</accession>
<dbReference type="Pfam" id="PF00083">
    <property type="entry name" value="Sugar_tr"/>
    <property type="match status" value="1"/>
</dbReference>
<keyword evidence="4 5" id="KW-0472">Membrane</keyword>
<evidence type="ECO:0000313" key="7">
    <source>
        <dbReference type="Proteomes" id="UP000192578"/>
    </source>
</evidence>
<protein>
    <submittedName>
        <fullName evidence="6">Uncharacterized protein</fullName>
    </submittedName>
</protein>
<reference evidence="7" key="1">
    <citation type="submission" date="2017-01" db="EMBL/GenBank/DDBJ databases">
        <title>Comparative genomics of anhydrobiosis in the tardigrade Hypsibius dujardini.</title>
        <authorList>
            <person name="Yoshida Y."/>
            <person name="Koutsovoulos G."/>
            <person name="Laetsch D."/>
            <person name="Stevens L."/>
            <person name="Kumar S."/>
            <person name="Horikawa D."/>
            <person name="Ishino K."/>
            <person name="Komine S."/>
            <person name="Tomita M."/>
            <person name="Blaxter M."/>
            <person name="Arakawa K."/>
        </authorList>
    </citation>
    <scope>NUCLEOTIDE SEQUENCE [LARGE SCALE GENOMIC DNA]</scope>
    <source>
        <strain evidence="7">Z151</strain>
    </source>
</reference>
<evidence type="ECO:0000256" key="2">
    <source>
        <dbReference type="ARBA" id="ARBA00022692"/>
    </source>
</evidence>
<keyword evidence="7" id="KW-1185">Reference proteome</keyword>
<evidence type="ECO:0000256" key="3">
    <source>
        <dbReference type="ARBA" id="ARBA00022989"/>
    </source>
</evidence>
<comment type="subcellular location">
    <subcellularLocation>
        <location evidence="1">Membrane</location>
    </subcellularLocation>
</comment>
<evidence type="ECO:0000256" key="5">
    <source>
        <dbReference type="SAM" id="Phobius"/>
    </source>
</evidence>
<dbReference type="Gene3D" id="1.20.1250.20">
    <property type="entry name" value="MFS general substrate transporter like domains"/>
    <property type="match status" value="1"/>
</dbReference>
<dbReference type="OrthoDB" id="4540492at2759"/>
<dbReference type="InterPro" id="IPR036259">
    <property type="entry name" value="MFS_trans_sf"/>
</dbReference>
<keyword evidence="3 5" id="KW-1133">Transmembrane helix</keyword>
<evidence type="ECO:0000256" key="4">
    <source>
        <dbReference type="ARBA" id="ARBA00023136"/>
    </source>
</evidence>
<gene>
    <name evidence="6" type="ORF">BV898_10474</name>
</gene>
<sequence length="150" mass="16735">MNLAFLILVDRIGRLLSSNFGNLFSLILFVVTRDLAGRRFSGTHYDSAACIFIFMSAKQFTFCVFIGCTLLTGVYIAWRVPETKGKTVEKIQALLQARFHGWRTAPLQSIFVTKVGVPIFSISRKISRAAKELLNNLPVNRLECANSTSA</sequence>
<proteinExistence type="predicted"/>
<keyword evidence="2 5" id="KW-0812">Transmembrane</keyword>
<dbReference type="InterPro" id="IPR005828">
    <property type="entry name" value="MFS_sugar_transport-like"/>
</dbReference>
<evidence type="ECO:0000256" key="1">
    <source>
        <dbReference type="ARBA" id="ARBA00004370"/>
    </source>
</evidence>
<name>A0A1W0WJG9_HYPEX</name>
<feature type="transmembrane region" description="Helical" evidence="5">
    <location>
        <begin position="12"/>
        <end position="31"/>
    </location>
</feature>